<proteinExistence type="predicted"/>
<reference evidence="2" key="1">
    <citation type="submission" date="2020-06" db="EMBL/GenBank/DDBJ databases">
        <title>Novel chitinolytic bacterium.</title>
        <authorList>
            <person name="Ungkulpasvich U."/>
            <person name="Kosugi A."/>
            <person name="Uke A."/>
        </authorList>
    </citation>
    <scope>NUCLEOTIDE SEQUENCE</scope>
    <source>
        <strain evidence="2">UUS1-1</strain>
    </source>
</reference>
<feature type="compositionally biased region" description="Basic and acidic residues" evidence="1">
    <location>
        <begin position="210"/>
        <end position="233"/>
    </location>
</feature>
<feature type="region of interest" description="Disordered" evidence="1">
    <location>
        <begin position="95"/>
        <end position="233"/>
    </location>
</feature>
<feature type="compositionally biased region" description="Low complexity" evidence="1">
    <location>
        <begin position="102"/>
        <end position="114"/>
    </location>
</feature>
<accession>A0A8J6I3X4</accession>
<evidence type="ECO:0000313" key="2">
    <source>
        <dbReference type="EMBL" id="MBA2134024.1"/>
    </source>
</evidence>
<dbReference type="AlphaFoldDB" id="A0A8J6I3X4"/>
<comment type="caution">
    <text evidence="2">The sequence shown here is derived from an EMBL/GenBank/DDBJ whole genome shotgun (WGS) entry which is preliminary data.</text>
</comment>
<dbReference type="Proteomes" id="UP000657177">
    <property type="component" value="Unassembled WGS sequence"/>
</dbReference>
<sequence>MAEKFRIKKTPGQQGIFRNLNNNSYQDGPYHTIRTPQDQSAYDPWADWFNAGLEPEPFDDNFYVEPAPNNSPWFSGAGADYSTPWFIPEEERQYQYREEETPQPQVPQEYPVYPGEDQSFGYPSYYPGYPEAQDNQEWRPVETEETTDYDSVGSAVGEEPTVPAGVTSPSEEKSQEEEAVYAVKEESGKEEREDETTPVATESKPVAKNGVEEDKIIESGKEAEKEEAKDTSRYNREPLVWKAFPEKSC</sequence>
<evidence type="ECO:0000313" key="3">
    <source>
        <dbReference type="Proteomes" id="UP000657177"/>
    </source>
</evidence>
<dbReference type="EMBL" id="JAAKDE010000044">
    <property type="protein sequence ID" value="MBA2134024.1"/>
    <property type="molecule type" value="Genomic_DNA"/>
</dbReference>
<name>A0A8J6I3X4_9FIRM</name>
<feature type="compositionally biased region" description="Low complexity" evidence="1">
    <location>
        <begin position="121"/>
        <end position="130"/>
    </location>
</feature>
<evidence type="ECO:0000256" key="1">
    <source>
        <dbReference type="SAM" id="MobiDB-lite"/>
    </source>
</evidence>
<gene>
    <name evidence="2" type="ORF">G5B42_10830</name>
</gene>
<organism evidence="2 3">
    <name type="scientific">Capillibacterium thermochitinicola</name>
    <dbReference type="NCBI Taxonomy" id="2699427"/>
    <lineage>
        <taxon>Bacteria</taxon>
        <taxon>Bacillati</taxon>
        <taxon>Bacillota</taxon>
        <taxon>Capillibacterium</taxon>
    </lineage>
</organism>
<keyword evidence="3" id="KW-1185">Reference proteome</keyword>
<protein>
    <submittedName>
        <fullName evidence="2">Uncharacterized protein</fullName>
    </submittedName>
</protein>
<dbReference type="RefSeq" id="WP_181340488.1">
    <property type="nucleotide sequence ID" value="NZ_JAAKDE010000044.1"/>
</dbReference>